<dbReference type="PANTHER" id="PTHR11552">
    <property type="entry name" value="GLUCOSE-METHANOL-CHOLINE GMC OXIDOREDUCTASE"/>
    <property type="match status" value="1"/>
</dbReference>
<dbReference type="EC" id="1.1.99.1" evidence="9"/>
<feature type="binding site" evidence="5">
    <location>
        <position position="509"/>
    </location>
    <ligand>
        <name>FAD</name>
        <dbReference type="ChEBI" id="CHEBI:57692"/>
    </ligand>
</feature>
<keyword evidence="3 6" id="KW-0285">Flavoprotein</keyword>
<evidence type="ECO:0000256" key="1">
    <source>
        <dbReference type="ARBA" id="ARBA00001974"/>
    </source>
</evidence>
<dbReference type="Proteomes" id="UP000263993">
    <property type="component" value="Unassembled WGS sequence"/>
</dbReference>
<gene>
    <name evidence="9" type="ORF">DXH78_08510</name>
</gene>
<comment type="caution">
    <text evidence="9">The sequence shown here is derived from an EMBL/GenBank/DDBJ whole genome shotgun (WGS) entry which is preliminary data.</text>
</comment>
<evidence type="ECO:0000259" key="8">
    <source>
        <dbReference type="PROSITE" id="PS00624"/>
    </source>
</evidence>
<dbReference type="InterPro" id="IPR012132">
    <property type="entry name" value="GMC_OxRdtase"/>
</dbReference>
<evidence type="ECO:0000256" key="6">
    <source>
        <dbReference type="RuleBase" id="RU003968"/>
    </source>
</evidence>
<comment type="similarity">
    <text evidence="2 6">Belongs to the GMC oxidoreductase family.</text>
</comment>
<comment type="cofactor">
    <cofactor evidence="1 5">
        <name>FAD</name>
        <dbReference type="ChEBI" id="CHEBI:57692"/>
    </cofactor>
</comment>
<dbReference type="GO" id="GO:0008812">
    <property type="term" value="F:choline dehydrogenase activity"/>
    <property type="evidence" value="ECO:0007669"/>
    <property type="project" value="UniProtKB-EC"/>
</dbReference>
<dbReference type="SUPFAM" id="SSF51905">
    <property type="entry name" value="FAD/NAD(P)-binding domain"/>
    <property type="match status" value="1"/>
</dbReference>
<feature type="binding site" evidence="5">
    <location>
        <position position="93"/>
    </location>
    <ligand>
        <name>FAD</name>
        <dbReference type="ChEBI" id="CHEBI:57692"/>
    </ligand>
</feature>
<dbReference type="RefSeq" id="WP_115516624.1">
    <property type="nucleotide sequence ID" value="NZ_QRGO01000001.1"/>
</dbReference>
<dbReference type="NCBIfam" id="NF002550">
    <property type="entry name" value="PRK02106.1"/>
    <property type="match status" value="1"/>
</dbReference>
<evidence type="ECO:0000256" key="3">
    <source>
        <dbReference type="ARBA" id="ARBA00022630"/>
    </source>
</evidence>
<dbReference type="Gene3D" id="3.50.50.60">
    <property type="entry name" value="FAD/NAD(P)-binding domain"/>
    <property type="match status" value="1"/>
</dbReference>
<dbReference type="InterPro" id="IPR036188">
    <property type="entry name" value="FAD/NAD-bd_sf"/>
</dbReference>
<dbReference type="PROSITE" id="PS00624">
    <property type="entry name" value="GMC_OXRED_2"/>
    <property type="match status" value="1"/>
</dbReference>
<proteinExistence type="inferred from homology"/>
<dbReference type="InterPro" id="IPR007867">
    <property type="entry name" value="GMC_OxRtase_C"/>
</dbReference>
<dbReference type="SUPFAM" id="SSF54373">
    <property type="entry name" value="FAD-linked reductases, C-terminal domain"/>
    <property type="match status" value="1"/>
</dbReference>
<evidence type="ECO:0000256" key="5">
    <source>
        <dbReference type="PIRSR" id="PIRSR000137-2"/>
    </source>
</evidence>
<keyword evidence="10" id="KW-1185">Reference proteome</keyword>
<reference evidence="10" key="1">
    <citation type="submission" date="2018-08" db="EMBL/GenBank/DDBJ databases">
        <authorList>
            <person name="Kim S.-J."/>
            <person name="Jung G.-Y."/>
        </authorList>
    </citation>
    <scope>NUCLEOTIDE SEQUENCE [LARGE SCALE GENOMIC DNA]</scope>
    <source>
        <strain evidence="10">GY_H</strain>
    </source>
</reference>
<dbReference type="InterPro" id="IPR000172">
    <property type="entry name" value="GMC_OxRdtase_N"/>
</dbReference>
<dbReference type="AlphaFoldDB" id="A0A371BAK3"/>
<dbReference type="EMBL" id="QRGO01000001">
    <property type="protein sequence ID" value="RDV04600.1"/>
    <property type="molecule type" value="Genomic_DNA"/>
</dbReference>
<feature type="domain" description="Glucose-methanol-choline oxidoreductase N-terminal" evidence="8">
    <location>
        <begin position="262"/>
        <end position="276"/>
    </location>
</feature>
<evidence type="ECO:0000313" key="10">
    <source>
        <dbReference type="Proteomes" id="UP000263993"/>
    </source>
</evidence>
<dbReference type="OrthoDB" id="9785276at2"/>
<evidence type="ECO:0000313" key="9">
    <source>
        <dbReference type="EMBL" id="RDV04600.1"/>
    </source>
</evidence>
<dbReference type="PANTHER" id="PTHR11552:SF147">
    <property type="entry name" value="CHOLINE DEHYDROGENASE, MITOCHONDRIAL"/>
    <property type="match status" value="1"/>
</dbReference>
<evidence type="ECO:0000256" key="2">
    <source>
        <dbReference type="ARBA" id="ARBA00010790"/>
    </source>
</evidence>
<feature type="domain" description="Glucose-methanol-choline oxidoreductase N-terminal" evidence="7">
    <location>
        <begin position="91"/>
        <end position="114"/>
    </location>
</feature>
<dbReference type="GO" id="GO:0050660">
    <property type="term" value="F:flavin adenine dinucleotide binding"/>
    <property type="evidence" value="ECO:0007669"/>
    <property type="project" value="InterPro"/>
</dbReference>
<keyword evidence="4 5" id="KW-0274">FAD</keyword>
<protein>
    <submittedName>
        <fullName evidence="9">Choline dehydrogenase</fullName>
        <ecNumber evidence="9">1.1.99.1</ecNumber>
    </submittedName>
</protein>
<sequence length="546" mass="59226">MPRGECLLQDAGSFDYIVVGAGSAGCVLAERLSASGKCRVLLLEAGGRDRNIWIHIPLGYGKLFTDARVNWLYQTEPEPELNSRRIIQPRGKVLGGSSSINGLLYVRGQHEDFDQWRQLGNTGWGFDDVLPYFRKSEDQTRGADDLHGTGGPLCVSDVETHPLCEAFIKASEQAGHPRNDDFNGPSQEGAGYYQLTARNGRRCSTAKGYLKPALKRPNLKVESRALATRILFEGKRAVGVEYRQHGQLFQARAAGEIVLSGGAFNSPQLLQLSGVGPGDLLRSHGIEVRHEMRGVGADLQDHFQARFQYRCTEKITVNDTMASFSRRVGAALDYALYRKGPLTIGAGYAGGFFKTDPSLASPDVQIHFILFSADGVGQKLHSHSGFLASVCQLRPHSRGTVHIKSADPAEAPAIKANYLSAAFDRDVMIAGMKLTRNIMSQPAITRYVAEEINPGPRAQSDDALLDFARDKGTTVFHPVSTCRMGPDAGAVVDERLRVRGLDGLRVADGSIMPTLVSGNTNAAIVMIGEKCADMMLQDAMRPAAAA</sequence>
<evidence type="ECO:0000256" key="4">
    <source>
        <dbReference type="ARBA" id="ARBA00022827"/>
    </source>
</evidence>
<dbReference type="Pfam" id="PF00732">
    <property type="entry name" value="GMC_oxred_N"/>
    <property type="match status" value="1"/>
</dbReference>
<evidence type="ECO:0000259" key="7">
    <source>
        <dbReference type="PROSITE" id="PS00623"/>
    </source>
</evidence>
<dbReference type="Pfam" id="PF05199">
    <property type="entry name" value="GMC_oxred_C"/>
    <property type="match status" value="1"/>
</dbReference>
<dbReference type="PROSITE" id="PS00623">
    <property type="entry name" value="GMC_OXRED_1"/>
    <property type="match status" value="1"/>
</dbReference>
<name>A0A371BAK3_9BRAD</name>
<organism evidence="9 10">
    <name type="scientific">Undibacter mobilis</name>
    <dbReference type="NCBI Taxonomy" id="2292256"/>
    <lineage>
        <taxon>Bacteria</taxon>
        <taxon>Pseudomonadati</taxon>
        <taxon>Pseudomonadota</taxon>
        <taxon>Alphaproteobacteria</taxon>
        <taxon>Hyphomicrobiales</taxon>
        <taxon>Nitrobacteraceae</taxon>
        <taxon>Undibacter</taxon>
    </lineage>
</organism>
<dbReference type="Gene3D" id="3.30.560.10">
    <property type="entry name" value="Glucose Oxidase, domain 3"/>
    <property type="match status" value="1"/>
</dbReference>
<dbReference type="PROSITE" id="PS51257">
    <property type="entry name" value="PROKAR_LIPOPROTEIN"/>
    <property type="match status" value="1"/>
</dbReference>
<keyword evidence="9" id="KW-0560">Oxidoreductase</keyword>
<accession>A0A371BAK3</accession>
<dbReference type="PIRSF" id="PIRSF000137">
    <property type="entry name" value="Alcohol_oxidase"/>
    <property type="match status" value="1"/>
</dbReference>